<organism evidence="9 10">
    <name type="scientific">Saprolegnia diclina (strain VS20)</name>
    <dbReference type="NCBI Taxonomy" id="1156394"/>
    <lineage>
        <taxon>Eukaryota</taxon>
        <taxon>Sar</taxon>
        <taxon>Stramenopiles</taxon>
        <taxon>Oomycota</taxon>
        <taxon>Saprolegniomycetes</taxon>
        <taxon>Saprolegniales</taxon>
        <taxon>Saprolegniaceae</taxon>
        <taxon>Saprolegnia</taxon>
    </lineage>
</organism>
<comment type="subcellular location">
    <subcellularLocation>
        <location evidence="1">Nucleus</location>
    </subcellularLocation>
</comment>
<evidence type="ECO:0000256" key="2">
    <source>
        <dbReference type="ARBA" id="ARBA00009001"/>
    </source>
</evidence>
<keyword evidence="4" id="KW-0238">DNA-binding</keyword>
<feature type="domain" description="Transcriptional coactivator p15 (PC4) C-terminal" evidence="8">
    <location>
        <begin position="68"/>
        <end position="118"/>
    </location>
</feature>
<dbReference type="Pfam" id="PF02229">
    <property type="entry name" value="PC4"/>
    <property type="match status" value="2"/>
</dbReference>
<dbReference type="GO" id="GO:0003713">
    <property type="term" value="F:transcription coactivator activity"/>
    <property type="evidence" value="ECO:0007669"/>
    <property type="project" value="InterPro"/>
</dbReference>
<feature type="region of interest" description="Disordered" evidence="7">
    <location>
        <begin position="1"/>
        <end position="58"/>
    </location>
</feature>
<keyword evidence="5" id="KW-0804">Transcription</keyword>
<dbReference type="SUPFAM" id="SSF54447">
    <property type="entry name" value="ssDNA-binding transcriptional regulator domain"/>
    <property type="match status" value="2"/>
</dbReference>
<dbReference type="VEuPathDB" id="FungiDB:SDRG_12867"/>
<sequence>MASKQLTKPTTATKQAPVGQTKQAPVGQTKRAREEDDDGDAQAHGEDEHVKKTKTTRGEKLEDGSIAFDLSAKKQVTVRSWKNTIFVDVREYYDAGGERKPGKKGISFSKDQYKKIAELTADIHAAIAEVQDDIAGDYAHAKLKGAEEGSIAFAVSTKRRATIRKFKSMLLIDFREFYDKDGVQMPGSKGISLSIDQWNKFQELADDIEAAVASM</sequence>
<comment type="similarity">
    <text evidence="2">Belongs to the transcriptional coactivator PC4 family.</text>
</comment>
<protein>
    <recommendedName>
        <fullName evidence="8">Transcriptional coactivator p15 (PC4) C-terminal domain-containing protein</fullName>
    </recommendedName>
</protein>
<evidence type="ECO:0000256" key="6">
    <source>
        <dbReference type="ARBA" id="ARBA00023242"/>
    </source>
</evidence>
<dbReference type="GO" id="GO:0003677">
    <property type="term" value="F:DNA binding"/>
    <property type="evidence" value="ECO:0007669"/>
    <property type="project" value="UniProtKB-KW"/>
</dbReference>
<dbReference type="eggNOG" id="KOG2712">
    <property type="taxonomic scope" value="Eukaryota"/>
</dbReference>
<dbReference type="GeneID" id="19953594"/>
<evidence type="ECO:0000313" key="9">
    <source>
        <dbReference type="EMBL" id="EQC29404.1"/>
    </source>
</evidence>
<keyword evidence="10" id="KW-1185">Reference proteome</keyword>
<evidence type="ECO:0000256" key="4">
    <source>
        <dbReference type="ARBA" id="ARBA00023125"/>
    </source>
</evidence>
<evidence type="ECO:0000256" key="7">
    <source>
        <dbReference type="SAM" id="MobiDB-lite"/>
    </source>
</evidence>
<keyword evidence="6" id="KW-0539">Nucleus</keyword>
<gene>
    <name evidence="9" type="ORF">SDRG_12867</name>
</gene>
<feature type="domain" description="Transcriptional coactivator p15 (PC4) C-terminal" evidence="8">
    <location>
        <begin position="156"/>
        <end position="203"/>
    </location>
</feature>
<dbReference type="Proteomes" id="UP000030762">
    <property type="component" value="Unassembled WGS sequence"/>
</dbReference>
<accession>T0PV79</accession>
<evidence type="ECO:0000259" key="8">
    <source>
        <dbReference type="Pfam" id="PF02229"/>
    </source>
</evidence>
<dbReference type="InterPro" id="IPR045125">
    <property type="entry name" value="Sub1/Tcp4-like"/>
</dbReference>
<dbReference type="RefSeq" id="XP_008617171.1">
    <property type="nucleotide sequence ID" value="XM_008618949.1"/>
</dbReference>
<dbReference type="OrthoDB" id="2505440at2759"/>
<evidence type="ECO:0000256" key="1">
    <source>
        <dbReference type="ARBA" id="ARBA00004123"/>
    </source>
</evidence>
<dbReference type="InterPro" id="IPR003173">
    <property type="entry name" value="PC4_C"/>
</dbReference>
<dbReference type="InParanoid" id="T0PV79"/>
<dbReference type="OMA" id="KWKAMKF"/>
<keyword evidence="3" id="KW-0805">Transcription regulation</keyword>
<reference evidence="9 10" key="1">
    <citation type="submission" date="2012-04" db="EMBL/GenBank/DDBJ databases">
        <title>The Genome Sequence of Saprolegnia declina VS20.</title>
        <authorList>
            <consortium name="The Broad Institute Genome Sequencing Platform"/>
            <person name="Russ C."/>
            <person name="Nusbaum C."/>
            <person name="Tyler B."/>
            <person name="van West P."/>
            <person name="Dieguez-Uribeondo J."/>
            <person name="de Bruijn I."/>
            <person name="Tripathy S."/>
            <person name="Jiang R."/>
            <person name="Young S.K."/>
            <person name="Zeng Q."/>
            <person name="Gargeya S."/>
            <person name="Fitzgerald M."/>
            <person name="Haas B."/>
            <person name="Abouelleil A."/>
            <person name="Alvarado L."/>
            <person name="Arachchi H.M."/>
            <person name="Berlin A."/>
            <person name="Chapman S.B."/>
            <person name="Goldberg J."/>
            <person name="Griggs A."/>
            <person name="Gujja S."/>
            <person name="Hansen M."/>
            <person name="Howarth C."/>
            <person name="Imamovic A."/>
            <person name="Larimer J."/>
            <person name="McCowen C."/>
            <person name="Montmayeur A."/>
            <person name="Murphy C."/>
            <person name="Neiman D."/>
            <person name="Pearson M."/>
            <person name="Priest M."/>
            <person name="Roberts A."/>
            <person name="Saif S."/>
            <person name="Shea T."/>
            <person name="Sisk P."/>
            <person name="Sykes S."/>
            <person name="Wortman J."/>
            <person name="Nusbaum C."/>
            <person name="Birren B."/>
        </authorList>
    </citation>
    <scope>NUCLEOTIDE SEQUENCE [LARGE SCALE GENOMIC DNA]</scope>
    <source>
        <strain evidence="9 10">VS20</strain>
    </source>
</reference>
<evidence type="ECO:0000256" key="3">
    <source>
        <dbReference type="ARBA" id="ARBA00023015"/>
    </source>
</evidence>
<feature type="compositionally biased region" description="Basic and acidic residues" evidence="7">
    <location>
        <begin position="41"/>
        <end position="58"/>
    </location>
</feature>
<dbReference type="EMBL" id="JH767184">
    <property type="protein sequence ID" value="EQC29404.1"/>
    <property type="molecule type" value="Genomic_DNA"/>
</dbReference>
<dbReference type="GO" id="GO:0005634">
    <property type="term" value="C:nucleus"/>
    <property type="evidence" value="ECO:0007669"/>
    <property type="project" value="UniProtKB-SubCell"/>
</dbReference>
<dbReference type="PANTHER" id="PTHR13215">
    <property type="entry name" value="RNA POLYMERASE II TRANSCRIPTIONAL COACTIVATOR"/>
    <property type="match status" value="1"/>
</dbReference>
<dbReference type="AlphaFoldDB" id="T0PV79"/>
<proteinExistence type="inferred from homology"/>
<evidence type="ECO:0000256" key="5">
    <source>
        <dbReference type="ARBA" id="ARBA00023163"/>
    </source>
</evidence>
<dbReference type="STRING" id="1156394.T0PV79"/>
<dbReference type="InterPro" id="IPR009044">
    <property type="entry name" value="ssDNA-bd_transcriptional_reg"/>
</dbReference>
<name>T0PV79_SAPDV</name>
<dbReference type="Gene3D" id="2.30.31.10">
    <property type="entry name" value="Transcriptional Coactivator Pc4, Chain A"/>
    <property type="match status" value="2"/>
</dbReference>
<feature type="compositionally biased region" description="Polar residues" evidence="7">
    <location>
        <begin position="1"/>
        <end position="23"/>
    </location>
</feature>
<evidence type="ECO:0000313" key="10">
    <source>
        <dbReference type="Proteomes" id="UP000030762"/>
    </source>
</evidence>
<dbReference type="GO" id="GO:0060261">
    <property type="term" value="P:positive regulation of transcription initiation by RNA polymerase II"/>
    <property type="evidence" value="ECO:0007669"/>
    <property type="project" value="InterPro"/>
</dbReference>